<sequence>MLPYFLCVRPITFTSLQTAMLVRILVIVSWISISVAQDYSACVRQTEACATLLDAQNQPRPLKGLQGQPGRRGPKGDEGLPGAKGDKGESGDQNNEKLQKLGNYIISLEQRLNNTVAELQRTLVQHEELIVALQNRRLIPCAGWYSPNNGFQYQLSSTKQNWQESRMLCQQIGGDLAALGIKNFHMRKKVADNLFPTTQWIWIGMSDLDREGHFNWIDGNPFNDPSPGWKNGDPNNARNNEHCVGISHAGDPPHLIYDIACDATLYALCEKSAAAACQ</sequence>
<dbReference type="Gene3D" id="3.10.100.10">
    <property type="entry name" value="Mannose-Binding Protein A, subunit A"/>
    <property type="match status" value="1"/>
</dbReference>
<dbReference type="PROSITE" id="PS50041">
    <property type="entry name" value="C_TYPE_LECTIN_2"/>
    <property type="match status" value="1"/>
</dbReference>
<gene>
    <name evidence="4" type="ORF">CVLEPA_LOCUS28930</name>
</gene>
<dbReference type="InterPro" id="IPR016186">
    <property type="entry name" value="C-type_lectin-like/link_sf"/>
</dbReference>
<organism evidence="4 5">
    <name type="scientific">Clavelina lepadiformis</name>
    <name type="common">Light-bulb sea squirt</name>
    <name type="synonym">Ascidia lepadiformis</name>
    <dbReference type="NCBI Taxonomy" id="159417"/>
    <lineage>
        <taxon>Eukaryota</taxon>
        <taxon>Metazoa</taxon>
        <taxon>Chordata</taxon>
        <taxon>Tunicata</taxon>
        <taxon>Ascidiacea</taxon>
        <taxon>Aplousobranchia</taxon>
        <taxon>Clavelinidae</taxon>
        <taxon>Clavelina</taxon>
    </lineage>
</organism>
<evidence type="ECO:0000256" key="1">
    <source>
        <dbReference type="SAM" id="Coils"/>
    </source>
</evidence>
<evidence type="ECO:0000259" key="3">
    <source>
        <dbReference type="PROSITE" id="PS50041"/>
    </source>
</evidence>
<proteinExistence type="predicted"/>
<evidence type="ECO:0000313" key="4">
    <source>
        <dbReference type="EMBL" id="CAK8695693.1"/>
    </source>
</evidence>
<feature type="region of interest" description="Disordered" evidence="2">
    <location>
        <begin position="59"/>
        <end position="94"/>
    </location>
</feature>
<comment type="caution">
    <text evidence="4">The sequence shown here is derived from an EMBL/GenBank/DDBJ whole genome shotgun (WGS) entry which is preliminary data.</text>
</comment>
<dbReference type="Gene3D" id="1.20.5.320">
    <property type="entry name" value="6-Phosphogluconate Dehydrogenase, domain 3"/>
    <property type="match status" value="1"/>
</dbReference>
<feature type="coiled-coil region" evidence="1">
    <location>
        <begin position="109"/>
        <end position="136"/>
    </location>
</feature>
<dbReference type="InterPro" id="IPR016187">
    <property type="entry name" value="CTDL_fold"/>
</dbReference>
<feature type="domain" description="C-type lectin" evidence="3">
    <location>
        <begin position="148"/>
        <end position="270"/>
    </location>
</feature>
<dbReference type="CDD" id="cd00037">
    <property type="entry name" value="CLECT"/>
    <property type="match status" value="1"/>
</dbReference>
<keyword evidence="5" id="KW-1185">Reference proteome</keyword>
<name>A0ABP0GVD4_CLALP</name>
<dbReference type="Pfam" id="PF00059">
    <property type="entry name" value="Lectin_C"/>
    <property type="match status" value="1"/>
</dbReference>
<dbReference type="PANTHER" id="PTHR22803">
    <property type="entry name" value="MANNOSE, PHOSPHOLIPASE, LECTIN RECEPTOR RELATED"/>
    <property type="match status" value="1"/>
</dbReference>
<dbReference type="Proteomes" id="UP001642483">
    <property type="component" value="Unassembled WGS sequence"/>
</dbReference>
<reference evidence="4 5" key="1">
    <citation type="submission" date="2024-02" db="EMBL/GenBank/DDBJ databases">
        <authorList>
            <person name="Daric V."/>
            <person name="Darras S."/>
        </authorList>
    </citation>
    <scope>NUCLEOTIDE SEQUENCE [LARGE SCALE GENOMIC DNA]</scope>
</reference>
<keyword evidence="1" id="KW-0175">Coiled coil</keyword>
<dbReference type="EMBL" id="CAWYQH010000152">
    <property type="protein sequence ID" value="CAK8695693.1"/>
    <property type="molecule type" value="Genomic_DNA"/>
</dbReference>
<evidence type="ECO:0000313" key="5">
    <source>
        <dbReference type="Proteomes" id="UP001642483"/>
    </source>
</evidence>
<dbReference type="SUPFAM" id="SSF56436">
    <property type="entry name" value="C-type lectin-like"/>
    <property type="match status" value="1"/>
</dbReference>
<dbReference type="SMART" id="SM00034">
    <property type="entry name" value="CLECT"/>
    <property type="match status" value="1"/>
</dbReference>
<dbReference type="InterPro" id="IPR050111">
    <property type="entry name" value="C-type_lectin/snaclec_domain"/>
</dbReference>
<feature type="compositionally biased region" description="Basic and acidic residues" evidence="2">
    <location>
        <begin position="74"/>
        <end position="94"/>
    </location>
</feature>
<protein>
    <recommendedName>
        <fullName evidence="3">C-type lectin domain-containing protein</fullName>
    </recommendedName>
</protein>
<dbReference type="InterPro" id="IPR001304">
    <property type="entry name" value="C-type_lectin-like"/>
</dbReference>
<accession>A0ABP0GVD4</accession>
<evidence type="ECO:0000256" key="2">
    <source>
        <dbReference type="SAM" id="MobiDB-lite"/>
    </source>
</evidence>